<sequence>MHAIAMPPFSLSSKSSVSE</sequence>
<protein>
    <submittedName>
        <fullName evidence="1">Uncharacterized protein</fullName>
    </submittedName>
</protein>
<reference evidence="1" key="2">
    <citation type="journal article" date="2015" name="Data Brief">
        <title>Shoot transcriptome of the giant reed, Arundo donax.</title>
        <authorList>
            <person name="Barrero R.A."/>
            <person name="Guerrero F.D."/>
            <person name="Moolhuijzen P."/>
            <person name="Goolsby J.A."/>
            <person name="Tidwell J."/>
            <person name="Bellgard S.E."/>
            <person name="Bellgard M.I."/>
        </authorList>
    </citation>
    <scope>NUCLEOTIDE SEQUENCE</scope>
    <source>
        <tissue evidence="1">Shoot tissue taken approximately 20 cm above the soil surface</tissue>
    </source>
</reference>
<name>A0A0A9AXL3_ARUDO</name>
<accession>A0A0A9AXL3</accession>
<reference evidence="1" key="1">
    <citation type="submission" date="2014-09" db="EMBL/GenBank/DDBJ databases">
        <authorList>
            <person name="Magalhaes I.L.F."/>
            <person name="Oliveira U."/>
            <person name="Santos F.R."/>
            <person name="Vidigal T.H.D.A."/>
            <person name="Brescovit A.D."/>
            <person name="Santos A.J."/>
        </authorList>
    </citation>
    <scope>NUCLEOTIDE SEQUENCE</scope>
    <source>
        <tissue evidence="1">Shoot tissue taken approximately 20 cm above the soil surface</tissue>
    </source>
</reference>
<evidence type="ECO:0000313" key="1">
    <source>
        <dbReference type="EMBL" id="JAD51842.1"/>
    </source>
</evidence>
<dbReference type="EMBL" id="GBRH01246053">
    <property type="protein sequence ID" value="JAD51842.1"/>
    <property type="molecule type" value="Transcribed_RNA"/>
</dbReference>
<proteinExistence type="predicted"/>
<dbReference type="AlphaFoldDB" id="A0A0A9AXL3"/>
<organism evidence="1">
    <name type="scientific">Arundo donax</name>
    <name type="common">Giant reed</name>
    <name type="synonym">Donax arundinaceus</name>
    <dbReference type="NCBI Taxonomy" id="35708"/>
    <lineage>
        <taxon>Eukaryota</taxon>
        <taxon>Viridiplantae</taxon>
        <taxon>Streptophyta</taxon>
        <taxon>Embryophyta</taxon>
        <taxon>Tracheophyta</taxon>
        <taxon>Spermatophyta</taxon>
        <taxon>Magnoliopsida</taxon>
        <taxon>Liliopsida</taxon>
        <taxon>Poales</taxon>
        <taxon>Poaceae</taxon>
        <taxon>PACMAD clade</taxon>
        <taxon>Arundinoideae</taxon>
        <taxon>Arundineae</taxon>
        <taxon>Arundo</taxon>
    </lineage>
</organism>